<dbReference type="Proteomes" id="UP001054821">
    <property type="component" value="Chromosome 5"/>
</dbReference>
<dbReference type="AlphaFoldDB" id="A0AAD4VSA3"/>
<reference evidence="2 4" key="1">
    <citation type="journal article" date="2022" name="G3 (Bethesda)">
        <title>Whole-genome sequence and methylome profiling of the almond [Prunus dulcis (Mill.) D.A. Webb] cultivar 'Nonpareil'.</title>
        <authorList>
            <person name="D'Amico-Willman K.M."/>
            <person name="Ouma W.Z."/>
            <person name="Meulia T."/>
            <person name="Sideli G.M."/>
            <person name="Gradziel T.M."/>
            <person name="Fresnedo-Ramirez J."/>
        </authorList>
    </citation>
    <scope>NUCLEOTIDE SEQUENCE [LARGE SCALE GENOMIC DNA]</scope>
    <source>
        <strain evidence="2">Clone GOH B32 T37-40</strain>
    </source>
</reference>
<protein>
    <submittedName>
        <fullName evidence="2">Uncharacterized protein</fullName>
    </submittedName>
</protein>
<name>A0AAD4VSA3_PRUDU</name>
<evidence type="ECO:0000313" key="4">
    <source>
        <dbReference type="Proteomes" id="UP001054821"/>
    </source>
</evidence>
<feature type="compositionally biased region" description="Polar residues" evidence="1">
    <location>
        <begin position="1"/>
        <end position="28"/>
    </location>
</feature>
<dbReference type="EMBL" id="JAJFAZ020000005">
    <property type="protein sequence ID" value="KAI5330258.1"/>
    <property type="molecule type" value="Genomic_DNA"/>
</dbReference>
<evidence type="ECO:0000256" key="1">
    <source>
        <dbReference type="SAM" id="MobiDB-lite"/>
    </source>
</evidence>
<keyword evidence="4" id="KW-1185">Reference proteome</keyword>
<proteinExistence type="predicted"/>
<dbReference type="EMBL" id="JAJFAZ020000005">
    <property type="protein sequence ID" value="KAI5330263.1"/>
    <property type="molecule type" value="Genomic_DNA"/>
</dbReference>
<feature type="region of interest" description="Disordered" evidence="1">
    <location>
        <begin position="1"/>
        <end position="84"/>
    </location>
</feature>
<comment type="caution">
    <text evidence="2">The sequence shown here is derived from an EMBL/GenBank/DDBJ whole genome shotgun (WGS) entry which is preliminary data.</text>
</comment>
<accession>A0AAD4VSA3</accession>
<evidence type="ECO:0000313" key="2">
    <source>
        <dbReference type="EMBL" id="KAI5330258.1"/>
    </source>
</evidence>
<feature type="compositionally biased region" description="Polar residues" evidence="1">
    <location>
        <begin position="57"/>
        <end position="68"/>
    </location>
</feature>
<feature type="compositionally biased region" description="Basic and acidic residues" evidence="1">
    <location>
        <begin position="69"/>
        <end position="84"/>
    </location>
</feature>
<organism evidence="2 4">
    <name type="scientific">Prunus dulcis</name>
    <name type="common">Almond</name>
    <name type="synonym">Amygdalus dulcis</name>
    <dbReference type="NCBI Taxonomy" id="3755"/>
    <lineage>
        <taxon>Eukaryota</taxon>
        <taxon>Viridiplantae</taxon>
        <taxon>Streptophyta</taxon>
        <taxon>Embryophyta</taxon>
        <taxon>Tracheophyta</taxon>
        <taxon>Spermatophyta</taxon>
        <taxon>Magnoliopsida</taxon>
        <taxon>eudicotyledons</taxon>
        <taxon>Gunneridae</taxon>
        <taxon>Pentapetalae</taxon>
        <taxon>rosids</taxon>
        <taxon>fabids</taxon>
        <taxon>Rosales</taxon>
        <taxon>Rosaceae</taxon>
        <taxon>Amygdaloideae</taxon>
        <taxon>Amygdaleae</taxon>
        <taxon>Prunus</taxon>
    </lineage>
</organism>
<gene>
    <name evidence="2" type="ORF">L3X38_029656</name>
    <name evidence="3" type="ORF">L3X38_029661</name>
</gene>
<evidence type="ECO:0000313" key="3">
    <source>
        <dbReference type="EMBL" id="KAI5330263.1"/>
    </source>
</evidence>
<sequence length="84" mass="9032">MQVSGKPHQSVTPLNLGDNQTNDASNFNAGVVGEDRSHRSTDAPNVDSEVMKENLSDTENTTVSSYRNQDGRKLAEGHSEATSV</sequence>